<sequence length="305" mass="32716">MSLRLAAISLYLRLVEKPRLARTRDPKAVRAGFETTAERLFRMPAGANMIDGRIEGPAGPIPIEWVSRGRPDRRAVVLYLHGGAYLMGSPATHRHLVATLAGHAGARALAPAYRLAPENRWPCAVEDALACYRNLLECGYKARRIAFAGDSAGGGLAFATLLAAREAGLPDPACIAAFSPWVDLTLSQKSLKRNARSDPMLPASRIAETRDYYVSAADAGAPTASPLLAAIPAPPPVLIQASRIELLEDEAATMAEKLRAAGGEVRLEWFQSAPHAWQIFCGYAPEADKALARAGAFIRARITEG</sequence>
<dbReference type="EMBL" id="CP049056">
    <property type="protein sequence ID" value="QIE55289.1"/>
    <property type="molecule type" value="Genomic_DNA"/>
</dbReference>
<dbReference type="InterPro" id="IPR013094">
    <property type="entry name" value="AB_hydrolase_3"/>
</dbReference>
<dbReference type="PROSITE" id="PS01174">
    <property type="entry name" value="LIPASE_GDXG_SER"/>
    <property type="match status" value="1"/>
</dbReference>
<dbReference type="InterPro" id="IPR050300">
    <property type="entry name" value="GDXG_lipolytic_enzyme"/>
</dbReference>
<evidence type="ECO:0000313" key="6">
    <source>
        <dbReference type="Proteomes" id="UP000503336"/>
    </source>
</evidence>
<evidence type="ECO:0000256" key="2">
    <source>
        <dbReference type="ARBA" id="ARBA00022801"/>
    </source>
</evidence>
<gene>
    <name evidence="5" type="ORF">G5B40_07355</name>
</gene>
<keyword evidence="6" id="KW-1185">Reference proteome</keyword>
<accession>A0A7L5C0C9</accession>
<dbReference type="InterPro" id="IPR002168">
    <property type="entry name" value="Lipase_GDXG_HIS_AS"/>
</dbReference>
<comment type="similarity">
    <text evidence="1">Belongs to the 'GDXG' lipolytic enzyme family.</text>
</comment>
<dbReference type="PANTHER" id="PTHR48081:SF30">
    <property type="entry name" value="ACETYL-HYDROLASE LIPR-RELATED"/>
    <property type="match status" value="1"/>
</dbReference>
<dbReference type="PROSITE" id="PS01173">
    <property type="entry name" value="LIPASE_GDXG_HIS"/>
    <property type="match status" value="1"/>
</dbReference>
<dbReference type="PANTHER" id="PTHR48081">
    <property type="entry name" value="AB HYDROLASE SUPERFAMILY PROTEIN C4A8.06C"/>
    <property type="match status" value="1"/>
</dbReference>
<organism evidence="5 6">
    <name type="scientific">Pikeienuella piscinae</name>
    <dbReference type="NCBI Taxonomy" id="2748098"/>
    <lineage>
        <taxon>Bacteria</taxon>
        <taxon>Pseudomonadati</taxon>
        <taxon>Pseudomonadota</taxon>
        <taxon>Alphaproteobacteria</taxon>
        <taxon>Rhodobacterales</taxon>
        <taxon>Paracoccaceae</taxon>
        <taxon>Pikeienuella</taxon>
    </lineage>
</organism>
<feature type="domain" description="Alpha/beta hydrolase fold-3" evidence="4">
    <location>
        <begin position="77"/>
        <end position="278"/>
    </location>
</feature>
<evidence type="ECO:0000313" key="5">
    <source>
        <dbReference type="EMBL" id="QIE55289.1"/>
    </source>
</evidence>
<evidence type="ECO:0000259" key="4">
    <source>
        <dbReference type="Pfam" id="PF07859"/>
    </source>
</evidence>
<reference evidence="5 6" key="1">
    <citation type="submission" date="2020-02" db="EMBL/GenBank/DDBJ databases">
        <title>complete genome sequence of Rhodobacteraceae bacterium.</title>
        <authorList>
            <person name="Park J."/>
            <person name="Kim Y.-S."/>
            <person name="Kim K.-H."/>
        </authorList>
    </citation>
    <scope>NUCLEOTIDE SEQUENCE [LARGE SCALE GENOMIC DNA]</scope>
    <source>
        <strain evidence="5 6">RR4-56</strain>
    </source>
</reference>
<dbReference type="Pfam" id="PF07859">
    <property type="entry name" value="Abhydrolase_3"/>
    <property type="match status" value="1"/>
</dbReference>
<name>A0A7L5C0C9_9RHOB</name>
<dbReference type="InterPro" id="IPR033140">
    <property type="entry name" value="Lipase_GDXG_put_SER_AS"/>
</dbReference>
<dbReference type="GO" id="GO:0004806">
    <property type="term" value="F:triacylglycerol lipase activity"/>
    <property type="evidence" value="ECO:0007669"/>
    <property type="project" value="TreeGrafter"/>
</dbReference>
<dbReference type="Proteomes" id="UP000503336">
    <property type="component" value="Chromosome"/>
</dbReference>
<feature type="active site" evidence="3">
    <location>
        <position position="151"/>
    </location>
</feature>
<dbReference type="SUPFAM" id="SSF53474">
    <property type="entry name" value="alpha/beta-Hydrolases"/>
    <property type="match status" value="1"/>
</dbReference>
<evidence type="ECO:0000256" key="1">
    <source>
        <dbReference type="ARBA" id="ARBA00010515"/>
    </source>
</evidence>
<dbReference type="Gene3D" id="3.40.50.1820">
    <property type="entry name" value="alpha/beta hydrolase"/>
    <property type="match status" value="1"/>
</dbReference>
<protein>
    <submittedName>
        <fullName evidence="5">Alpha/beta hydrolase</fullName>
    </submittedName>
</protein>
<dbReference type="RefSeq" id="WP_165096966.1">
    <property type="nucleotide sequence ID" value="NZ_CP049056.1"/>
</dbReference>
<dbReference type="KEGG" id="hdh:G5B40_07355"/>
<evidence type="ECO:0000256" key="3">
    <source>
        <dbReference type="PROSITE-ProRule" id="PRU10038"/>
    </source>
</evidence>
<dbReference type="AlphaFoldDB" id="A0A7L5C0C9"/>
<keyword evidence="2 5" id="KW-0378">Hydrolase</keyword>
<dbReference type="InterPro" id="IPR029058">
    <property type="entry name" value="AB_hydrolase_fold"/>
</dbReference>
<proteinExistence type="inferred from homology"/>